<protein>
    <submittedName>
        <fullName evidence="1">Uncharacterized protein</fullName>
    </submittedName>
</protein>
<evidence type="ECO:0000313" key="1">
    <source>
        <dbReference type="EMBL" id="EDX77354.1"/>
    </source>
</evidence>
<dbReference type="Proteomes" id="UP000003835">
    <property type="component" value="Unassembled WGS sequence"/>
</dbReference>
<evidence type="ECO:0000313" key="2">
    <source>
        <dbReference type="Proteomes" id="UP000003835"/>
    </source>
</evidence>
<organism evidence="1 2">
    <name type="scientific">Coleofasciculus chthonoplastes PCC 7420</name>
    <dbReference type="NCBI Taxonomy" id="118168"/>
    <lineage>
        <taxon>Bacteria</taxon>
        <taxon>Bacillati</taxon>
        <taxon>Cyanobacteriota</taxon>
        <taxon>Cyanophyceae</taxon>
        <taxon>Coleofasciculales</taxon>
        <taxon>Coleofasciculaceae</taxon>
        <taxon>Coleofasciculus</taxon>
    </lineage>
</organism>
<keyword evidence="2" id="KW-1185">Reference proteome</keyword>
<proteinExistence type="predicted"/>
<gene>
    <name evidence="1" type="ORF">MC7420_491</name>
</gene>
<sequence length="40" mass="4644">MKWAEKFERQRFLGLIIAVDTSIRTFGTIVETRHGASLHK</sequence>
<name>B4VKU8_9CYAN</name>
<reference evidence="1 2" key="1">
    <citation type="submission" date="2008-07" db="EMBL/GenBank/DDBJ databases">
        <authorList>
            <person name="Tandeau de Marsac N."/>
            <person name="Ferriera S."/>
            <person name="Johnson J."/>
            <person name="Kravitz S."/>
            <person name="Beeson K."/>
            <person name="Sutton G."/>
            <person name="Rogers Y.-H."/>
            <person name="Friedman R."/>
            <person name="Frazier M."/>
            <person name="Venter J.C."/>
        </authorList>
    </citation>
    <scope>NUCLEOTIDE SEQUENCE [LARGE SCALE GENOMIC DNA]</scope>
    <source>
        <strain evidence="1 2">PCC 7420</strain>
    </source>
</reference>
<dbReference type="AlphaFoldDB" id="B4VKU8"/>
<dbReference type="HOGENOM" id="CLU_216766_0_0_3"/>
<accession>B4VKU8</accession>
<dbReference type="EMBL" id="DS989844">
    <property type="protein sequence ID" value="EDX77354.1"/>
    <property type="molecule type" value="Genomic_DNA"/>
</dbReference>